<keyword evidence="2" id="KW-0808">Transferase</keyword>
<feature type="domain" description="Glycosyltransferase subfamily 4-like N-terminal" evidence="1">
    <location>
        <begin position="43"/>
        <end position="137"/>
    </location>
</feature>
<proteinExistence type="predicted"/>
<keyword evidence="2" id="KW-0328">Glycosyltransferase</keyword>
<dbReference type="EMBL" id="JBHSHC010000002">
    <property type="protein sequence ID" value="MFC4765812.1"/>
    <property type="molecule type" value="Genomic_DNA"/>
</dbReference>
<evidence type="ECO:0000259" key="1">
    <source>
        <dbReference type="Pfam" id="PF13439"/>
    </source>
</evidence>
<dbReference type="SUPFAM" id="SSF53756">
    <property type="entry name" value="UDP-Glycosyltransferase/glycogen phosphorylase"/>
    <property type="match status" value="1"/>
</dbReference>
<sequence length="351" mass="40678">MATIGMVIPTWGKVCGVADYTKQLIQNTTNKQNKIKVYSEMNEDLPSIIKKDSIDIVHFQYEYSVYDLNTLYRAMVELNRKQVPIITTLHSWCSDLAVYNRQISEMSSLVIVHSKAVERLCISHGYPREKLVVMPIGCRLFPLEEKEKTKMLFNITGYPCIGFFGFPFPHKGILNLINAINELKIYFPDIKGYFFAHYPNSLDENHPYYSFQQELQRQFDKNSHLIWIKEFLPESLIVNLLHTMDVNVLPYEPHNYQGVSSAAKMLLAAKRPVLTTDNLFFSDLKDEVYKISDSKVDTIASSLCQMLLDSTLRERLISKANLYLEKNSWTQIGNCYRELYQKFIEASDGME</sequence>
<organism evidence="2 3">
    <name type="scientific">Effusibacillus consociatus</name>
    <dbReference type="NCBI Taxonomy" id="1117041"/>
    <lineage>
        <taxon>Bacteria</taxon>
        <taxon>Bacillati</taxon>
        <taxon>Bacillota</taxon>
        <taxon>Bacilli</taxon>
        <taxon>Bacillales</taxon>
        <taxon>Alicyclobacillaceae</taxon>
        <taxon>Effusibacillus</taxon>
    </lineage>
</organism>
<dbReference type="PANTHER" id="PTHR12526">
    <property type="entry name" value="GLYCOSYLTRANSFERASE"/>
    <property type="match status" value="1"/>
</dbReference>
<evidence type="ECO:0000313" key="2">
    <source>
        <dbReference type="EMBL" id="MFC4765812.1"/>
    </source>
</evidence>
<keyword evidence="3" id="KW-1185">Reference proteome</keyword>
<gene>
    <name evidence="2" type="ORF">ACFO8Q_00120</name>
</gene>
<dbReference type="PANTHER" id="PTHR12526:SF572">
    <property type="entry name" value="BLL5144 PROTEIN"/>
    <property type="match status" value="1"/>
</dbReference>
<dbReference type="GO" id="GO:0016757">
    <property type="term" value="F:glycosyltransferase activity"/>
    <property type="evidence" value="ECO:0007669"/>
    <property type="project" value="UniProtKB-KW"/>
</dbReference>
<dbReference type="RefSeq" id="WP_380023360.1">
    <property type="nucleotide sequence ID" value="NZ_JBHSHC010000002.1"/>
</dbReference>
<accession>A0ABV9PXW0</accession>
<dbReference type="InterPro" id="IPR028098">
    <property type="entry name" value="Glyco_trans_4-like_N"/>
</dbReference>
<evidence type="ECO:0000313" key="3">
    <source>
        <dbReference type="Proteomes" id="UP001596002"/>
    </source>
</evidence>
<reference evidence="3" key="1">
    <citation type="journal article" date="2019" name="Int. J. Syst. Evol. Microbiol.">
        <title>The Global Catalogue of Microorganisms (GCM) 10K type strain sequencing project: providing services to taxonomists for standard genome sequencing and annotation.</title>
        <authorList>
            <consortium name="The Broad Institute Genomics Platform"/>
            <consortium name="The Broad Institute Genome Sequencing Center for Infectious Disease"/>
            <person name="Wu L."/>
            <person name="Ma J."/>
        </authorList>
    </citation>
    <scope>NUCLEOTIDE SEQUENCE [LARGE SCALE GENOMIC DNA]</scope>
    <source>
        <strain evidence="3">WYCCWR 12678</strain>
    </source>
</reference>
<dbReference type="EC" id="2.4.-.-" evidence="2"/>
<dbReference type="Proteomes" id="UP001596002">
    <property type="component" value="Unassembled WGS sequence"/>
</dbReference>
<dbReference type="Pfam" id="PF13439">
    <property type="entry name" value="Glyco_transf_4"/>
    <property type="match status" value="1"/>
</dbReference>
<dbReference type="Gene3D" id="3.40.50.2000">
    <property type="entry name" value="Glycogen Phosphorylase B"/>
    <property type="match status" value="2"/>
</dbReference>
<name>A0ABV9PXW0_9BACL</name>
<comment type="caution">
    <text evidence="2">The sequence shown here is derived from an EMBL/GenBank/DDBJ whole genome shotgun (WGS) entry which is preliminary data.</text>
</comment>
<protein>
    <submittedName>
        <fullName evidence="2">Glycosyltransferase</fullName>
        <ecNumber evidence="2">2.4.-.-</ecNumber>
    </submittedName>
</protein>